<comment type="caution">
    <text evidence="1">The sequence shown here is derived from an EMBL/GenBank/DDBJ whole genome shotgun (WGS) entry which is preliminary data.</text>
</comment>
<reference evidence="1 2" key="1">
    <citation type="journal article" date="2021" name="Hortic Res">
        <title>High-quality reference genome and annotation aids understanding of berry development for evergreen blueberry (Vaccinium darrowii).</title>
        <authorList>
            <person name="Yu J."/>
            <person name="Hulse-Kemp A.M."/>
            <person name="Babiker E."/>
            <person name="Staton M."/>
        </authorList>
    </citation>
    <scope>NUCLEOTIDE SEQUENCE [LARGE SCALE GENOMIC DNA]</scope>
    <source>
        <strain evidence="2">cv. NJ 8807/NJ 8810</strain>
        <tissue evidence="1">Young leaf</tissue>
    </source>
</reference>
<gene>
    <name evidence="1" type="ORF">Vadar_008702</name>
</gene>
<sequence>MTPPQRSQISMVQLPSRDGRRDKEGEEEVEVREEKRSKGGGRRWMRFDGRIREITIMWYLGAADPNVGKKMGQWALPVVLSLLILSFLGAISLQHLFIIGLPIAFIVFFVYEKKEEEIDHLVSKILSLGCKLKSDVKKIQ</sequence>
<protein>
    <submittedName>
        <fullName evidence="1">Uncharacterized protein</fullName>
    </submittedName>
</protein>
<keyword evidence="2" id="KW-1185">Reference proteome</keyword>
<accession>A0ACB7YKE8</accession>
<proteinExistence type="predicted"/>
<name>A0ACB7YKE8_9ERIC</name>
<evidence type="ECO:0000313" key="2">
    <source>
        <dbReference type="Proteomes" id="UP000828048"/>
    </source>
</evidence>
<organism evidence="1 2">
    <name type="scientific">Vaccinium darrowii</name>
    <dbReference type="NCBI Taxonomy" id="229202"/>
    <lineage>
        <taxon>Eukaryota</taxon>
        <taxon>Viridiplantae</taxon>
        <taxon>Streptophyta</taxon>
        <taxon>Embryophyta</taxon>
        <taxon>Tracheophyta</taxon>
        <taxon>Spermatophyta</taxon>
        <taxon>Magnoliopsida</taxon>
        <taxon>eudicotyledons</taxon>
        <taxon>Gunneridae</taxon>
        <taxon>Pentapetalae</taxon>
        <taxon>asterids</taxon>
        <taxon>Ericales</taxon>
        <taxon>Ericaceae</taxon>
        <taxon>Vaccinioideae</taxon>
        <taxon>Vaccinieae</taxon>
        <taxon>Vaccinium</taxon>
    </lineage>
</organism>
<dbReference type="EMBL" id="CM037161">
    <property type="protein sequence ID" value="KAH7853970.1"/>
    <property type="molecule type" value="Genomic_DNA"/>
</dbReference>
<dbReference type="Proteomes" id="UP000828048">
    <property type="component" value="Chromosome 11"/>
</dbReference>
<evidence type="ECO:0000313" key="1">
    <source>
        <dbReference type="EMBL" id="KAH7853970.1"/>
    </source>
</evidence>